<keyword evidence="7" id="KW-1185">Reference proteome</keyword>
<reference evidence="7" key="1">
    <citation type="journal article" date="2019" name="Int. J. Syst. Evol. Microbiol.">
        <title>The Global Catalogue of Microorganisms (GCM) 10K type strain sequencing project: providing services to taxonomists for standard genome sequencing and annotation.</title>
        <authorList>
            <consortium name="The Broad Institute Genomics Platform"/>
            <consortium name="The Broad Institute Genome Sequencing Center for Infectious Disease"/>
            <person name="Wu L."/>
            <person name="Ma J."/>
        </authorList>
    </citation>
    <scope>NUCLEOTIDE SEQUENCE [LARGE SCALE GENOMIC DNA]</scope>
    <source>
        <strain evidence="7">CCUG 56401</strain>
    </source>
</reference>
<feature type="transmembrane region" description="Helical" evidence="5">
    <location>
        <begin position="146"/>
        <end position="166"/>
    </location>
</feature>
<feature type="transmembrane region" description="Helical" evidence="5">
    <location>
        <begin position="205"/>
        <end position="224"/>
    </location>
</feature>
<feature type="transmembrane region" description="Helical" evidence="5">
    <location>
        <begin position="287"/>
        <end position="308"/>
    </location>
</feature>
<evidence type="ECO:0000256" key="5">
    <source>
        <dbReference type="SAM" id="Phobius"/>
    </source>
</evidence>
<dbReference type="Proteomes" id="UP001597018">
    <property type="component" value="Unassembled WGS sequence"/>
</dbReference>
<dbReference type="SUPFAM" id="SSF49464">
    <property type="entry name" value="Carboxypeptidase regulatory domain-like"/>
    <property type="match status" value="1"/>
</dbReference>
<accession>A0ABW3FWC3</accession>
<feature type="transmembrane region" description="Helical" evidence="5">
    <location>
        <begin position="12"/>
        <end position="35"/>
    </location>
</feature>
<evidence type="ECO:0000256" key="1">
    <source>
        <dbReference type="ARBA" id="ARBA00004141"/>
    </source>
</evidence>
<name>A0ABW3FWC3_9PSEU</name>
<protein>
    <submittedName>
        <fullName evidence="6">Carboxypeptidase regulatory-like domain-containing protein</fullName>
    </submittedName>
</protein>
<sequence length="447" mass="47530">MTEEQPKGALVRTLASTLWFPLFFICGFMLCYLLPFHAPTPHHMPVAVVGEAPAHLLEAKFQKALPGGVDVTAVPDAGAAREAVLQRQAVAGFDPSDGNLFYAKANGSALMSILQQMFAPVAAATGHPLAMVDLAPLAPGDLMGTGLFYCLLAMNIPPYVTVMMLVRAELSTRQKLLCLVGVGAFAAVVCYFFALWLGVIHNEPVLMLIGFLLTQAVGWTSFGLVPFVKQFIPGVAMGTFVLLSMPSSSGAIPKELVPPFFQSLHRFLPLGQTVDSMRGILYFHGVGAPQAIGGLVCWCALGVVLVAFNQWRVHRRSASDPEVVTTGGTYEHEDDSGVVLDPSFEPPKPTHHRTLAGEVRGADGAPVSGAIVTVTDAAGMQLARVLTDGGGGYEVHDLPTQYVTVVVSASGMRPAVDRVSVRPGRISGYDFVLETDPGKRLPAGARR</sequence>
<dbReference type="InterPro" id="IPR051328">
    <property type="entry name" value="T7SS_ABC-Transporter"/>
</dbReference>
<dbReference type="EMBL" id="JBHTIW010000025">
    <property type="protein sequence ID" value="MFD0922851.1"/>
    <property type="molecule type" value="Genomic_DNA"/>
</dbReference>
<dbReference type="PANTHER" id="PTHR43077">
    <property type="entry name" value="TRANSPORT PERMEASE YVFS-RELATED"/>
    <property type="match status" value="1"/>
</dbReference>
<evidence type="ECO:0000256" key="3">
    <source>
        <dbReference type="ARBA" id="ARBA00022989"/>
    </source>
</evidence>
<feature type="transmembrane region" description="Helical" evidence="5">
    <location>
        <begin position="178"/>
        <end position="199"/>
    </location>
</feature>
<organism evidence="6 7">
    <name type="scientific">Saccharopolyspora rosea</name>
    <dbReference type="NCBI Taxonomy" id="524884"/>
    <lineage>
        <taxon>Bacteria</taxon>
        <taxon>Bacillati</taxon>
        <taxon>Actinomycetota</taxon>
        <taxon>Actinomycetes</taxon>
        <taxon>Pseudonocardiales</taxon>
        <taxon>Pseudonocardiaceae</taxon>
        <taxon>Saccharopolyspora</taxon>
    </lineage>
</organism>
<keyword evidence="4 5" id="KW-0472">Membrane</keyword>
<evidence type="ECO:0000313" key="6">
    <source>
        <dbReference type="EMBL" id="MFD0922851.1"/>
    </source>
</evidence>
<dbReference type="Gene3D" id="2.60.40.1120">
    <property type="entry name" value="Carboxypeptidase-like, regulatory domain"/>
    <property type="match status" value="1"/>
</dbReference>
<evidence type="ECO:0000256" key="2">
    <source>
        <dbReference type="ARBA" id="ARBA00022692"/>
    </source>
</evidence>
<keyword evidence="3 5" id="KW-1133">Transmembrane helix</keyword>
<dbReference type="InterPro" id="IPR008969">
    <property type="entry name" value="CarboxyPept-like_regulatory"/>
</dbReference>
<dbReference type="RefSeq" id="WP_263253568.1">
    <property type="nucleotide sequence ID" value="NZ_BAABLT010000027.1"/>
</dbReference>
<proteinExistence type="predicted"/>
<evidence type="ECO:0000256" key="4">
    <source>
        <dbReference type="ARBA" id="ARBA00023136"/>
    </source>
</evidence>
<evidence type="ECO:0000313" key="7">
    <source>
        <dbReference type="Proteomes" id="UP001597018"/>
    </source>
</evidence>
<comment type="caution">
    <text evidence="6">The sequence shown here is derived from an EMBL/GenBank/DDBJ whole genome shotgun (WGS) entry which is preliminary data.</text>
</comment>
<dbReference type="Pfam" id="PF13620">
    <property type="entry name" value="CarboxypepD_reg"/>
    <property type="match status" value="1"/>
</dbReference>
<comment type="subcellular location">
    <subcellularLocation>
        <location evidence="1">Membrane</location>
        <topology evidence="1">Multi-pass membrane protein</topology>
    </subcellularLocation>
</comment>
<gene>
    <name evidence="6" type="ORF">ACFQ16_24145</name>
</gene>
<keyword evidence="2 5" id="KW-0812">Transmembrane</keyword>
<feature type="transmembrane region" description="Helical" evidence="5">
    <location>
        <begin position="231"/>
        <end position="252"/>
    </location>
</feature>
<dbReference type="PANTHER" id="PTHR43077:SF10">
    <property type="entry name" value="TRANSPORT PERMEASE PROTEIN"/>
    <property type="match status" value="1"/>
</dbReference>